<gene>
    <name evidence="1" type="ORF">MTER_00320</name>
</gene>
<evidence type="ECO:0000313" key="1">
    <source>
        <dbReference type="EMBL" id="BBX20621.1"/>
    </source>
</evidence>
<keyword evidence="2" id="KW-1185">Reference proteome</keyword>
<evidence type="ECO:0000313" key="2">
    <source>
        <dbReference type="Proteomes" id="UP000467636"/>
    </source>
</evidence>
<name>A0AAD1MFF5_9MYCO</name>
<dbReference type="EMBL" id="AP022564">
    <property type="protein sequence ID" value="BBX20621.1"/>
    <property type="molecule type" value="Genomic_DNA"/>
</dbReference>
<proteinExistence type="predicted"/>
<dbReference type="Proteomes" id="UP000467636">
    <property type="component" value="Chromosome"/>
</dbReference>
<organism evidence="1 2">
    <name type="scientific">Mycolicibacter terrae</name>
    <dbReference type="NCBI Taxonomy" id="1788"/>
    <lineage>
        <taxon>Bacteria</taxon>
        <taxon>Bacillati</taxon>
        <taxon>Actinomycetota</taxon>
        <taxon>Actinomycetes</taxon>
        <taxon>Mycobacteriales</taxon>
        <taxon>Mycobacteriaceae</taxon>
        <taxon>Mycolicibacter</taxon>
    </lineage>
</organism>
<sequence length="76" mass="8462">MADDCWEPAVRLGRFWRLGWGRCRRRAAHADELDWVVDLLGSDLAGALGDLGQASSWETLFDAGSWEPLLANGVEF</sequence>
<protein>
    <submittedName>
        <fullName evidence="1">Uncharacterized protein</fullName>
    </submittedName>
</protein>
<reference evidence="1 2" key="1">
    <citation type="journal article" date="2019" name="Emerg. Microbes Infect.">
        <title>Comprehensive subspecies identification of 175 nontuberculous mycobacteria species based on 7547 genomic profiles.</title>
        <authorList>
            <person name="Matsumoto Y."/>
            <person name="Kinjo T."/>
            <person name="Motooka D."/>
            <person name="Nabeya D."/>
            <person name="Jung N."/>
            <person name="Uechi K."/>
            <person name="Horii T."/>
            <person name="Iida T."/>
            <person name="Fujita J."/>
            <person name="Nakamura S."/>
        </authorList>
    </citation>
    <scope>NUCLEOTIDE SEQUENCE [LARGE SCALE GENOMIC DNA]</scope>
    <source>
        <strain evidence="1 2">JCM 12143</strain>
    </source>
</reference>
<dbReference type="AlphaFoldDB" id="A0AAD1MFF5"/>
<accession>A0AAD1MFF5</accession>